<feature type="compositionally biased region" description="Gly residues" evidence="1">
    <location>
        <begin position="474"/>
        <end position="485"/>
    </location>
</feature>
<dbReference type="PANTHER" id="PTHR43991:SF9">
    <property type="entry name" value="DUF2415 DOMAIN-CONTAINING PROTEIN"/>
    <property type="match status" value="1"/>
</dbReference>
<keyword evidence="4" id="KW-1185">Reference proteome</keyword>
<accession>A0A9P5TX10</accession>
<evidence type="ECO:0000259" key="2">
    <source>
        <dbReference type="Pfam" id="PF10313"/>
    </source>
</evidence>
<comment type="caution">
    <text evidence="3">The sequence shown here is derived from an EMBL/GenBank/DDBJ whole genome shotgun (WGS) entry which is preliminary data.</text>
</comment>
<feature type="compositionally biased region" description="Basic and acidic residues" evidence="1">
    <location>
        <begin position="563"/>
        <end position="589"/>
    </location>
</feature>
<feature type="compositionally biased region" description="Low complexity" evidence="1">
    <location>
        <begin position="374"/>
        <end position="404"/>
    </location>
</feature>
<proteinExistence type="predicted"/>
<dbReference type="Gene3D" id="2.130.10.10">
    <property type="entry name" value="YVTN repeat-like/Quinoprotein amine dehydrogenase"/>
    <property type="match status" value="1"/>
</dbReference>
<name>A0A9P5TX10_9AGAR</name>
<feature type="domain" description="DUF2415" evidence="2">
    <location>
        <begin position="319"/>
        <end position="361"/>
    </location>
</feature>
<dbReference type="OrthoDB" id="64353at2759"/>
<gene>
    <name evidence="3" type="ORF">BDP27DRAFT_1372006</name>
</gene>
<feature type="region of interest" description="Disordered" evidence="1">
    <location>
        <begin position="550"/>
        <end position="593"/>
    </location>
</feature>
<dbReference type="AlphaFoldDB" id="A0A9P5TX10"/>
<feature type="compositionally biased region" description="Low complexity" evidence="1">
    <location>
        <begin position="694"/>
        <end position="705"/>
    </location>
</feature>
<reference evidence="3" key="1">
    <citation type="submission" date="2020-11" db="EMBL/GenBank/DDBJ databases">
        <authorList>
            <consortium name="DOE Joint Genome Institute"/>
            <person name="Ahrendt S."/>
            <person name="Riley R."/>
            <person name="Andreopoulos W."/>
            <person name="Labutti K."/>
            <person name="Pangilinan J."/>
            <person name="Ruiz-Duenas F.J."/>
            <person name="Barrasa J.M."/>
            <person name="Sanchez-Garcia M."/>
            <person name="Camarero S."/>
            <person name="Miyauchi S."/>
            <person name="Serrano A."/>
            <person name="Linde D."/>
            <person name="Babiker R."/>
            <person name="Drula E."/>
            <person name="Ayuso-Fernandez I."/>
            <person name="Pacheco R."/>
            <person name="Padilla G."/>
            <person name="Ferreira P."/>
            <person name="Barriuso J."/>
            <person name="Kellner H."/>
            <person name="Castanera R."/>
            <person name="Alfaro M."/>
            <person name="Ramirez L."/>
            <person name="Pisabarro A.G."/>
            <person name="Kuo A."/>
            <person name="Tritt A."/>
            <person name="Lipzen A."/>
            <person name="He G."/>
            <person name="Yan M."/>
            <person name="Ng V."/>
            <person name="Cullen D."/>
            <person name="Martin F."/>
            <person name="Rosso M.-N."/>
            <person name="Henrissat B."/>
            <person name="Hibbett D."/>
            <person name="Martinez A.T."/>
            <person name="Grigoriev I.V."/>
        </authorList>
    </citation>
    <scope>NUCLEOTIDE SEQUENCE</scope>
    <source>
        <strain evidence="3">AH 40177</strain>
    </source>
</reference>
<dbReference type="Proteomes" id="UP000772434">
    <property type="component" value="Unassembled WGS sequence"/>
</dbReference>
<sequence>MTRELSILSSKVPTAIAATPDLYIAHVQLRDLVICPRERGLVNYVTRDSVVEQDLYNPRSKPRSLFNLPFSAANITSLPVLGGNATLFAAGGQEAELHLSLHHHSTRHRRTGAIEWKFEERLKASINNSILLTSLDLGKSNESSLEPRLAISNNDCSVKFFDIPIALKGTSTTPKIRPAGSVRFNVAVNHSSLSPDGTTLLSVGDSSKVFLHRIHGGAQLDFSPIATLTVPPPDRDLLFSSLAASFSTAFSRDGTKYAVASQEGVVCVWDVRSTKPLKVYQTDKATYNAHGVGNGLASGFLSDDPSEWTRGKSKAPGWSARNVKFGSGGGHGCGKEIMTFTEHTSLLHVIDARTFETEEIITVPSVAPPPSKPRSPQVPGVSSPRNSSSPRVVPRSRSTPSRGGTYVRPYQRPASNARALAASIVNPGSSSRHGREDPHQGYPYLSPYVALEDTFRIPSGVGSSGSSGSRAAGAGSGAGSGGSVGGTDQWRNGAWRNATWEDVGGGGGDGDGDGDGGIEEDLVVIPPLGDRQVEQDVRALLRGHGIRARMRRDGSAAADLDGESTRGRDRDRERDADADADRDRARDADAMDIADFDEEMGQDYEWDCISTHSSRDPSRVQSRSSSPVPSSIPFPHFPPFTPFSFAGGAAGAGIGSGMGAGMGAGTSSATNRWRVWPRVEVVENHDSEERGAWPSPISPMSPTSPLSPMNSYPVIPMEATNADLDIAGTCFDPSGGYVYAATTEGIMEWNVRGSEKRWWVDVGDEGLR</sequence>
<protein>
    <recommendedName>
        <fullName evidence="2">DUF2415 domain-containing protein</fullName>
    </recommendedName>
</protein>
<feature type="compositionally biased region" description="Acidic residues" evidence="1">
    <location>
        <begin position="510"/>
        <end position="521"/>
    </location>
</feature>
<dbReference type="PANTHER" id="PTHR43991">
    <property type="entry name" value="WD REPEAT PROTEIN (AFU_ORTHOLOGUE AFUA_8G05640)-RELATED"/>
    <property type="match status" value="1"/>
</dbReference>
<dbReference type="SUPFAM" id="SSF50969">
    <property type="entry name" value="YVTN repeat-like/Quinoprotein amine dehydrogenase"/>
    <property type="match status" value="1"/>
</dbReference>
<feature type="compositionally biased region" description="Low complexity" evidence="1">
    <location>
        <begin position="460"/>
        <end position="473"/>
    </location>
</feature>
<feature type="region of interest" description="Disordered" evidence="1">
    <location>
        <begin position="460"/>
        <end position="521"/>
    </location>
</feature>
<dbReference type="InterPro" id="IPR019417">
    <property type="entry name" value="DUF2415"/>
</dbReference>
<evidence type="ECO:0000313" key="4">
    <source>
        <dbReference type="Proteomes" id="UP000772434"/>
    </source>
</evidence>
<evidence type="ECO:0000256" key="1">
    <source>
        <dbReference type="SAM" id="MobiDB-lite"/>
    </source>
</evidence>
<feature type="region of interest" description="Disordered" evidence="1">
    <location>
        <begin position="363"/>
        <end position="413"/>
    </location>
</feature>
<dbReference type="Pfam" id="PF10313">
    <property type="entry name" value="DUF2415"/>
    <property type="match status" value="1"/>
</dbReference>
<dbReference type="EMBL" id="JADNRY010000335">
    <property type="protein sequence ID" value="KAF9058965.1"/>
    <property type="molecule type" value="Genomic_DNA"/>
</dbReference>
<organism evidence="3 4">
    <name type="scientific">Rhodocollybia butyracea</name>
    <dbReference type="NCBI Taxonomy" id="206335"/>
    <lineage>
        <taxon>Eukaryota</taxon>
        <taxon>Fungi</taxon>
        <taxon>Dikarya</taxon>
        <taxon>Basidiomycota</taxon>
        <taxon>Agaricomycotina</taxon>
        <taxon>Agaricomycetes</taxon>
        <taxon>Agaricomycetidae</taxon>
        <taxon>Agaricales</taxon>
        <taxon>Marasmiineae</taxon>
        <taxon>Omphalotaceae</taxon>
        <taxon>Rhodocollybia</taxon>
    </lineage>
</organism>
<evidence type="ECO:0000313" key="3">
    <source>
        <dbReference type="EMBL" id="KAF9058965.1"/>
    </source>
</evidence>
<feature type="compositionally biased region" description="Low complexity" evidence="1">
    <location>
        <begin position="619"/>
        <end position="629"/>
    </location>
</feature>
<feature type="region of interest" description="Disordered" evidence="1">
    <location>
        <begin position="609"/>
        <end position="630"/>
    </location>
</feature>
<dbReference type="InterPro" id="IPR015943">
    <property type="entry name" value="WD40/YVTN_repeat-like_dom_sf"/>
</dbReference>
<dbReference type="InterPro" id="IPR011044">
    <property type="entry name" value="Quino_amine_DH_bsu"/>
</dbReference>
<feature type="region of interest" description="Disordered" evidence="1">
    <location>
        <begin position="686"/>
        <end position="705"/>
    </location>
</feature>